<comment type="subcellular location">
    <subcellularLocation>
        <location evidence="1">Cell membrane</location>
        <topology evidence="1">Multi-pass membrane protein</topology>
    </subcellularLocation>
</comment>
<keyword evidence="3 6" id="KW-0812">Transmembrane</keyword>
<dbReference type="PANTHER" id="PTHR30250">
    <property type="entry name" value="PST FAMILY PREDICTED COLANIC ACID TRANSPORTER"/>
    <property type="match status" value="1"/>
</dbReference>
<evidence type="ECO:0000256" key="5">
    <source>
        <dbReference type="ARBA" id="ARBA00023136"/>
    </source>
</evidence>
<keyword evidence="2" id="KW-1003">Cell membrane</keyword>
<dbReference type="RefSeq" id="WP_046551263.1">
    <property type="nucleotide sequence ID" value="NZ_CP011308.1"/>
</dbReference>
<evidence type="ECO:0008006" key="9">
    <source>
        <dbReference type="Google" id="ProtNLM"/>
    </source>
</evidence>
<keyword evidence="8" id="KW-1185">Reference proteome</keyword>
<proteinExistence type="predicted"/>
<evidence type="ECO:0000256" key="3">
    <source>
        <dbReference type="ARBA" id="ARBA00022692"/>
    </source>
</evidence>
<dbReference type="InterPro" id="IPR050833">
    <property type="entry name" value="Poly_Biosynth_Transport"/>
</dbReference>
<organism evidence="7 8">
    <name type="scientific">Sulfurovum lithotrophicum</name>
    <dbReference type="NCBI Taxonomy" id="206403"/>
    <lineage>
        <taxon>Bacteria</taxon>
        <taxon>Pseudomonadati</taxon>
        <taxon>Campylobacterota</taxon>
        <taxon>Epsilonproteobacteria</taxon>
        <taxon>Campylobacterales</taxon>
        <taxon>Sulfurovaceae</taxon>
        <taxon>Sulfurovum</taxon>
    </lineage>
</organism>
<feature type="transmembrane region" description="Helical" evidence="6">
    <location>
        <begin position="307"/>
        <end position="327"/>
    </location>
</feature>
<keyword evidence="5 6" id="KW-0472">Membrane</keyword>
<feature type="transmembrane region" description="Helical" evidence="6">
    <location>
        <begin position="220"/>
        <end position="237"/>
    </location>
</feature>
<dbReference type="PANTHER" id="PTHR30250:SF11">
    <property type="entry name" value="O-ANTIGEN TRANSPORTER-RELATED"/>
    <property type="match status" value="1"/>
</dbReference>
<name>A0A7U4RQS2_9BACT</name>
<feature type="transmembrane region" description="Helical" evidence="6">
    <location>
        <begin position="42"/>
        <end position="60"/>
    </location>
</feature>
<feature type="transmembrane region" description="Helical" evidence="6">
    <location>
        <begin position="184"/>
        <end position="204"/>
    </location>
</feature>
<dbReference type="KEGG" id="slh:YH65_07095"/>
<protein>
    <recommendedName>
        <fullName evidence="9">Polysaccharide biosynthesis protein C-terminal domain-containing protein</fullName>
    </recommendedName>
</protein>
<dbReference type="EMBL" id="CP011308">
    <property type="protein sequence ID" value="AKF25183.1"/>
    <property type="molecule type" value="Genomic_DNA"/>
</dbReference>
<evidence type="ECO:0000256" key="2">
    <source>
        <dbReference type="ARBA" id="ARBA00022475"/>
    </source>
</evidence>
<feature type="transmembrane region" description="Helical" evidence="6">
    <location>
        <begin position="370"/>
        <end position="388"/>
    </location>
</feature>
<feature type="transmembrane region" description="Helical" evidence="6">
    <location>
        <begin position="153"/>
        <end position="172"/>
    </location>
</feature>
<feature type="transmembrane region" description="Helical" evidence="6">
    <location>
        <begin position="121"/>
        <end position="141"/>
    </location>
</feature>
<gene>
    <name evidence="7" type="ORF">YH65_07095</name>
</gene>
<evidence type="ECO:0000313" key="8">
    <source>
        <dbReference type="Proteomes" id="UP000034444"/>
    </source>
</evidence>
<reference evidence="8" key="2">
    <citation type="journal article" date="2017" name="Stand. Genomic Sci.">
        <title>Complete genome sequence of the sulfur-oxidizing chemolithoautotrophic Sulfurovum lithotrophicum 42BKTT.</title>
        <authorList>
            <person name="Jeon W."/>
            <person name="Priscilla L."/>
            <person name="Park G."/>
            <person name="Lee H."/>
            <person name="Lee N."/>
            <person name="Lee D."/>
            <person name="Kwon H."/>
            <person name="Ahn I."/>
            <person name="Lee C."/>
            <person name="Lee H."/>
            <person name="Ahn J."/>
        </authorList>
    </citation>
    <scope>NUCLEOTIDE SEQUENCE [LARGE SCALE GENOMIC DNA]</scope>
    <source>
        <strain evidence="8">ATCC BAA-797 / 42BKT</strain>
    </source>
</reference>
<evidence type="ECO:0000256" key="4">
    <source>
        <dbReference type="ARBA" id="ARBA00022989"/>
    </source>
</evidence>
<accession>A0A7U4RQS2</accession>
<dbReference type="Pfam" id="PF01943">
    <property type="entry name" value="Polysacc_synt"/>
    <property type="match status" value="1"/>
</dbReference>
<evidence type="ECO:0000313" key="7">
    <source>
        <dbReference type="EMBL" id="AKF25183.1"/>
    </source>
</evidence>
<evidence type="ECO:0000256" key="6">
    <source>
        <dbReference type="SAM" id="Phobius"/>
    </source>
</evidence>
<dbReference type="InterPro" id="IPR002797">
    <property type="entry name" value="Polysacc_synth"/>
</dbReference>
<evidence type="ECO:0000256" key="1">
    <source>
        <dbReference type="ARBA" id="ARBA00004651"/>
    </source>
</evidence>
<dbReference type="Proteomes" id="UP000034444">
    <property type="component" value="Chromosome"/>
</dbReference>
<feature type="transmembrane region" description="Helical" evidence="6">
    <location>
        <begin position="7"/>
        <end position="30"/>
    </location>
</feature>
<feature type="transmembrane region" description="Helical" evidence="6">
    <location>
        <begin position="339"/>
        <end position="363"/>
    </location>
</feature>
<reference evidence="7 8" key="1">
    <citation type="submission" date="2015-04" db="EMBL/GenBank/DDBJ databases">
        <title>Complete genome sequence of Sulfurovum lithotrophicum ATCC BAA-797T.</title>
        <authorList>
            <person name="Ahn J."/>
            <person name="Park G."/>
            <person name="Jeon W."/>
            <person name="Jang Y."/>
            <person name="Jang M."/>
            <person name="Lee H."/>
            <person name="Lee H."/>
        </authorList>
    </citation>
    <scope>NUCLEOTIDE SEQUENCE [LARGE SCALE GENOMIC DNA]</scope>
    <source>
        <strain evidence="8">ATCC BAA-797 / 42BKT</strain>
    </source>
</reference>
<feature type="transmembrane region" description="Helical" evidence="6">
    <location>
        <begin position="257"/>
        <end position="280"/>
    </location>
</feature>
<keyword evidence="4 6" id="KW-1133">Transmembrane helix</keyword>
<dbReference type="OrthoDB" id="8538786at2"/>
<feature type="transmembrane region" description="Helical" evidence="6">
    <location>
        <begin position="394"/>
        <end position="413"/>
    </location>
</feature>
<dbReference type="AlphaFoldDB" id="A0A7U4RQS2"/>
<feature type="transmembrane region" description="Helical" evidence="6">
    <location>
        <begin position="81"/>
        <end position="101"/>
    </location>
</feature>
<dbReference type="GO" id="GO:0005886">
    <property type="term" value="C:plasma membrane"/>
    <property type="evidence" value="ECO:0007669"/>
    <property type="project" value="UniProtKB-SubCell"/>
</dbReference>
<sequence length="422" mass="48817">MKEKNIVSFMMTAGGMVFLQAVNFLIAILLARYLSAGDFGKFQLLFTMVTTLAIIAKLGMDEGFIFFIAKLKKYNESTKLLISYILFFVTVMSIIIGLLVGSNHALINKYLISQFDFEYELKIIILYLPAFVLFTTMASLMRGLEKFNVRALLTYYLAPSLFLLLLWVYILYANSLKLTLVYDFRIYTFLILAFIGIVYIFWCLRKDEKKSLSITTIKKYHKLSFALIFITLIQYMAEQPVIDLLLLSHFMTADEVGIYAVNYRLAIVPLMIYLAFNVIYATKLSKLHTAHEYDKLHSLFKVLQKRMLYLTLLLFVILFVGYDYIILLFGQEYSSGKNVFITLLVGFSFVSMNGLNATMLIINEKKKYEFYLNLFFVLILIFGGYFIVMQFGMIGLAILNSFLLFIIVIIRIYSLKSMKVLI</sequence>